<proteinExistence type="predicted"/>
<evidence type="ECO:0000313" key="2">
    <source>
        <dbReference type="Proteomes" id="UP001331761"/>
    </source>
</evidence>
<keyword evidence="2" id="KW-1185">Reference proteome</keyword>
<dbReference type="GO" id="GO:0060628">
    <property type="term" value="P:regulation of ER to Golgi vesicle-mediated transport"/>
    <property type="evidence" value="ECO:0007669"/>
    <property type="project" value="TreeGrafter"/>
</dbReference>
<gene>
    <name evidence="1" type="ORF">GCK32_015498</name>
</gene>
<dbReference type="GO" id="GO:0070939">
    <property type="term" value="C:Dsl1/NZR complex"/>
    <property type="evidence" value="ECO:0007669"/>
    <property type="project" value="InterPro"/>
</dbReference>
<dbReference type="Pfam" id="PF04437">
    <property type="entry name" value="RINT1_TIP1"/>
    <property type="match status" value="1"/>
</dbReference>
<comment type="caution">
    <text evidence="1">The sequence shown here is derived from an EMBL/GenBank/DDBJ whole genome shotgun (WGS) entry which is preliminary data.</text>
</comment>
<name>A0AAN8IH74_TRICO</name>
<reference evidence="1 2" key="1">
    <citation type="submission" date="2019-10" db="EMBL/GenBank/DDBJ databases">
        <title>Assembly and Annotation for the nematode Trichostrongylus colubriformis.</title>
        <authorList>
            <person name="Martin J."/>
        </authorList>
    </citation>
    <scope>NUCLEOTIDE SEQUENCE [LARGE SCALE GENOMIC DNA]</scope>
    <source>
        <strain evidence="1">G859</strain>
        <tissue evidence="1">Whole worm</tissue>
    </source>
</reference>
<dbReference type="GO" id="GO:0006890">
    <property type="term" value="P:retrograde vesicle-mediated transport, Golgi to endoplasmic reticulum"/>
    <property type="evidence" value="ECO:0007669"/>
    <property type="project" value="InterPro"/>
</dbReference>
<dbReference type="GO" id="GO:0006888">
    <property type="term" value="P:endoplasmic reticulum to Golgi vesicle-mediated transport"/>
    <property type="evidence" value="ECO:0007669"/>
    <property type="project" value="InterPro"/>
</dbReference>
<sequence length="261" mass="30494">MDEAWARDYRHLKGWVSARVKNQHGNVLYDGRILYTYFSFKIENECCLDRMDEMLSSPDRWQNRFRSLEEADQYLVCNCADAFVSMLHSQQCRAKLLPDDVAQRKFLNLQLLLIDDFRKRLAQIANQAESPWSEPFPNVMNAIWYLRQVVEEWSDSCILSGVTSTVSRAVFEESSAMFKHMWNQMAEDVVTSLRLQTIDVTKPYQQHFWCVMEPRLGSSSRDLTALFCPVLMKIRTTFANAGIQISKVVLYQLGYRTVMLE</sequence>
<dbReference type="PANTHER" id="PTHR13520:SF0">
    <property type="entry name" value="RAD50-INTERACTING PROTEIN 1"/>
    <property type="match status" value="1"/>
</dbReference>
<dbReference type="EMBL" id="WIXE01015405">
    <property type="protein sequence ID" value="KAK5973501.1"/>
    <property type="molecule type" value="Genomic_DNA"/>
</dbReference>
<dbReference type="PROSITE" id="PS51386">
    <property type="entry name" value="RINT1_TIP20"/>
    <property type="match status" value="1"/>
</dbReference>
<dbReference type="AlphaFoldDB" id="A0AAN8IH74"/>
<dbReference type="Proteomes" id="UP001331761">
    <property type="component" value="Unassembled WGS sequence"/>
</dbReference>
<organism evidence="1 2">
    <name type="scientific">Trichostrongylus colubriformis</name>
    <name type="common">Black scour worm</name>
    <dbReference type="NCBI Taxonomy" id="6319"/>
    <lineage>
        <taxon>Eukaryota</taxon>
        <taxon>Metazoa</taxon>
        <taxon>Ecdysozoa</taxon>
        <taxon>Nematoda</taxon>
        <taxon>Chromadorea</taxon>
        <taxon>Rhabditida</taxon>
        <taxon>Rhabditina</taxon>
        <taxon>Rhabditomorpha</taxon>
        <taxon>Strongyloidea</taxon>
        <taxon>Trichostrongylidae</taxon>
        <taxon>Trichostrongylus</taxon>
    </lineage>
</organism>
<dbReference type="PANTHER" id="PTHR13520">
    <property type="entry name" value="RAD50-INTERACTING PROTEIN 1 RINT-1"/>
    <property type="match status" value="1"/>
</dbReference>
<protein>
    <submittedName>
        <fullName evidence="1">Uncharacterized protein</fullName>
    </submittedName>
</protein>
<dbReference type="InterPro" id="IPR007528">
    <property type="entry name" value="RINT1_Tip20"/>
</dbReference>
<accession>A0AAN8IH74</accession>
<evidence type="ECO:0000313" key="1">
    <source>
        <dbReference type="EMBL" id="KAK5973501.1"/>
    </source>
</evidence>